<dbReference type="Gene3D" id="3.40.50.2000">
    <property type="entry name" value="Glycogen Phosphorylase B"/>
    <property type="match status" value="2"/>
</dbReference>
<dbReference type="PROSITE" id="PS50293">
    <property type="entry name" value="TPR_REGION"/>
    <property type="match status" value="5"/>
</dbReference>
<accession>A0ABX1LU10</accession>
<name>A0ABX1LU10_9CYAN</name>
<feature type="repeat" description="TPR" evidence="8">
    <location>
        <begin position="802"/>
        <end position="835"/>
    </location>
</feature>
<keyword evidence="7 8" id="KW-0802">TPR repeat</keyword>
<feature type="domain" description="O-GlcNAc transferase C-terminal" evidence="9">
    <location>
        <begin position="1322"/>
        <end position="1470"/>
    </location>
</feature>
<protein>
    <recommendedName>
        <fullName evidence="3">protein O-GlcNAc transferase</fullName>
        <ecNumber evidence="3">2.4.1.255</ecNumber>
    </recommendedName>
</protein>
<reference evidence="10 11" key="1">
    <citation type="submission" date="2020-03" db="EMBL/GenBank/DDBJ databases">
        <title>Draft Genome Sequence of 2-Methylisoborneol Producing Pseudanabaena yagii Strain GIHE-NHR1 Isolated from North Han River in South Korea.</title>
        <authorList>
            <person name="Jeong J."/>
        </authorList>
    </citation>
    <scope>NUCLEOTIDE SEQUENCE [LARGE SCALE GENOMIC DNA]</scope>
    <source>
        <strain evidence="10 11">GIHE-NHR1</strain>
    </source>
</reference>
<dbReference type="InterPro" id="IPR011990">
    <property type="entry name" value="TPR-like_helical_dom_sf"/>
</dbReference>
<dbReference type="SUPFAM" id="SSF53756">
    <property type="entry name" value="UDP-Glycosyltransferase/glycogen phosphorylase"/>
    <property type="match status" value="2"/>
</dbReference>
<evidence type="ECO:0000256" key="6">
    <source>
        <dbReference type="ARBA" id="ARBA00022737"/>
    </source>
</evidence>
<keyword evidence="6" id="KW-0677">Repeat</keyword>
<dbReference type="Gene3D" id="1.25.40.10">
    <property type="entry name" value="Tetratricopeptide repeat domain"/>
    <property type="match status" value="3"/>
</dbReference>
<dbReference type="EMBL" id="JAAVJL010000001">
    <property type="protein sequence ID" value="NMF58511.1"/>
    <property type="molecule type" value="Genomic_DNA"/>
</dbReference>
<comment type="pathway">
    <text evidence="1">Protein modification; protein glycosylation.</text>
</comment>
<feature type="repeat" description="TPR" evidence="8">
    <location>
        <begin position="870"/>
        <end position="903"/>
    </location>
</feature>
<keyword evidence="4" id="KW-0328">Glycosyltransferase</keyword>
<evidence type="ECO:0000256" key="2">
    <source>
        <dbReference type="ARBA" id="ARBA00005386"/>
    </source>
</evidence>
<evidence type="ECO:0000256" key="5">
    <source>
        <dbReference type="ARBA" id="ARBA00022679"/>
    </source>
</evidence>
<keyword evidence="5" id="KW-0808">Transferase</keyword>
<feature type="domain" description="O-GlcNAc transferase C-terminal" evidence="9">
    <location>
        <begin position="547"/>
        <end position="734"/>
    </location>
</feature>
<feature type="repeat" description="TPR" evidence="8">
    <location>
        <begin position="938"/>
        <end position="971"/>
    </location>
</feature>
<evidence type="ECO:0000313" key="10">
    <source>
        <dbReference type="EMBL" id="NMF58511.1"/>
    </source>
</evidence>
<feature type="repeat" description="TPR" evidence="8">
    <location>
        <begin position="768"/>
        <end position="801"/>
    </location>
</feature>
<dbReference type="SMART" id="SM00028">
    <property type="entry name" value="TPR"/>
    <property type="match status" value="7"/>
</dbReference>
<feature type="repeat" description="TPR" evidence="8">
    <location>
        <begin position="904"/>
        <end position="937"/>
    </location>
</feature>
<dbReference type="Pfam" id="PF13414">
    <property type="entry name" value="TPR_11"/>
    <property type="match status" value="2"/>
</dbReference>
<sequence>MNIEMSFSPESIHPSELAKEAHNYYLEGKYDVAENIYETLLTLDNISKTNYWYLGLCQLLQGKENDAQMTWLLAIDNDDIDQISQWTEELCQILDNEADRLVSLDCAQEALAIRYSHQVVNPNSLANLVSIILIYIKLQTFTPEELVNVGVIDLLDSGEFFPIESHLLKEIIGKIISFKLPDQVVVGFLKSICLAHIDYKEEIIEQLLRASGNLINYPNVAIEILEIGLLVDPDNPEILLYLIDFNYQGNNEESIRIAKYFHSLVLSNNSKAIYKVLASQWLIKALIYNCDYWEEAAKVHQECDQYFWELVNEGSNSLSLKEASYYLQVTGYYAPYFSDNPREAHAIRQAVRQLAYDRIYASEKENIENYKKRLSIRKRSHQPNRPIRIGYLSNYLRRHSVGFLARWLIQYHDRDRFEIYGYLGNFQENDVLQLWYEKQFHKTYREKSYNPVDLANQIQQDGIDILIDLDSITTALTSGVLALKPAPIQITWLGWDAVGQPSVDYFIADPYVLPESAEDYYIEKIWRLPHTYLAVDGFEVSAPTIRRDLLNIPKDAVVYYSSQAAMKRHPHTIRLQMRIIKLVPNSYLLLKGFGNTVSLQEFFYRIAESEGVSTDRLVFLPYTNGEREHRANMGIADIVLDTYPYNGATHTMETLWMGIPIVTRVGEQFVARNSYTMMINAGITEGIAWTDEEYVEWGVRLGIDTELRQQVVWKLRQGRQTEPLWDSRQFTKDLENAYEQMWLKYLESDDQQVEVDTESDRALFIAESEIQNTQGIVFAQKDKLQDAILSFQTAISLNPAYADAYYNLGIAFSNVGDLEQAIVNFLATIALKPHHANALYNLGMTCSRQGKPEEAIAYLSQALTLTPEDIETHLALGNVFFEQNKWDEALKCYQAALEVDPNSSLALCSIGATLGEQGNYQEAIATLQAAIKLDPDNAQAYCNLGYTFSKTKQLQEASDCYRQAIQIKPDFGSAFWNFNNDILSNSDSNLYHNYNLRREIADQFLDACQKNDKIRSLVNYINSYTQSGLSDLVKTKLNEIETYILDHGEILTNIEVEVLYNNFLFIVSSIRDDVTLNTNLYKFIGGIYKEKIIQAKQNSHPIKNYTYQQRYTIREEHPLKIGFISPHFTRHPVGWCSFDVISELSRLTPHVYLYNTGKIEPDDRTHLFEEIAEKYYWYDNKQLPIKDGGTFSNRLERVVGDILQDSLDILVDLDSITIPLNTHILYRKLAPVCISWLGFDAPFISADNYILCDQYTHPSSFDQYYLEKLVRLPDSHMAIAGFEHTPIDREHQRSVLGISPEQVAYLFAAPGRKFNHEGAIACISILNHVPNAVLMHKGSGDNEAIRSIYYQECSNQGVDYDRVKFLRSYKTEEEHRSTYLLADIYLDSYPYNGGSHNLEALWLGLPVVTRVGSQSFARMGHSFLRSVGIDEGIASSWEEYIKWGVKLGTDTYLRNSIRERLIQSKHPDTLAPLWNPQKLAKDMYEIFKTLLNDRK</sequence>
<feature type="domain" description="O-GlcNAc transferase C-terminal" evidence="9">
    <location>
        <begin position="353"/>
        <end position="536"/>
    </location>
</feature>
<keyword evidence="11" id="KW-1185">Reference proteome</keyword>
<dbReference type="InterPro" id="IPR029489">
    <property type="entry name" value="OGT/SEC/SPY_C"/>
</dbReference>
<dbReference type="InterPro" id="IPR019734">
    <property type="entry name" value="TPR_rpt"/>
</dbReference>
<dbReference type="InterPro" id="IPR051939">
    <property type="entry name" value="Glycosyltr_41/O-GlcNAc_trsf"/>
</dbReference>
<evidence type="ECO:0000256" key="1">
    <source>
        <dbReference type="ARBA" id="ARBA00004922"/>
    </source>
</evidence>
<evidence type="ECO:0000256" key="4">
    <source>
        <dbReference type="ARBA" id="ARBA00022676"/>
    </source>
</evidence>
<evidence type="ECO:0000313" key="11">
    <source>
        <dbReference type="Proteomes" id="UP000738376"/>
    </source>
</evidence>
<gene>
    <name evidence="10" type="ORF">HC246_10895</name>
</gene>
<dbReference type="PANTHER" id="PTHR44835">
    <property type="entry name" value="UDP-N-ACETYLGLUCOSAMINE--PEPTIDE N-ACETYLGLUCOSAMINYLTRANSFERASE SPINDLY-RELATED"/>
    <property type="match status" value="1"/>
</dbReference>
<evidence type="ECO:0000256" key="8">
    <source>
        <dbReference type="PROSITE-ProRule" id="PRU00339"/>
    </source>
</evidence>
<organism evidence="10 11">
    <name type="scientific">Pseudanabaena yagii GIHE-NHR1</name>
    <dbReference type="NCBI Taxonomy" id="2722753"/>
    <lineage>
        <taxon>Bacteria</taxon>
        <taxon>Bacillati</taxon>
        <taxon>Cyanobacteriota</taxon>
        <taxon>Cyanophyceae</taxon>
        <taxon>Pseudanabaenales</taxon>
        <taxon>Pseudanabaenaceae</taxon>
        <taxon>Pseudanabaena</taxon>
        <taxon>Pseudanabaena yagii</taxon>
    </lineage>
</organism>
<proteinExistence type="inferred from homology"/>
<feature type="domain" description="O-GlcNAc transferase C-terminal" evidence="9">
    <location>
        <begin position="1103"/>
        <end position="1276"/>
    </location>
</feature>
<dbReference type="PROSITE" id="PS50005">
    <property type="entry name" value="TPR"/>
    <property type="match status" value="6"/>
</dbReference>
<dbReference type="EC" id="2.4.1.255" evidence="3"/>
<dbReference type="Pfam" id="PF13844">
    <property type="entry name" value="Glyco_transf_41"/>
    <property type="match status" value="4"/>
</dbReference>
<dbReference type="Pfam" id="PF14559">
    <property type="entry name" value="TPR_19"/>
    <property type="match status" value="1"/>
</dbReference>
<dbReference type="Gene3D" id="3.40.50.11380">
    <property type="match status" value="2"/>
</dbReference>
<comment type="similarity">
    <text evidence="2">Belongs to the glycosyltransferase 41 family. O-GlcNAc transferase subfamily.</text>
</comment>
<evidence type="ECO:0000256" key="3">
    <source>
        <dbReference type="ARBA" id="ARBA00011970"/>
    </source>
</evidence>
<dbReference type="SUPFAM" id="SSF48452">
    <property type="entry name" value="TPR-like"/>
    <property type="match status" value="2"/>
</dbReference>
<dbReference type="PANTHER" id="PTHR44835:SF1">
    <property type="entry name" value="PROTEIN O-GLCNAC TRANSFERASE"/>
    <property type="match status" value="1"/>
</dbReference>
<feature type="repeat" description="TPR" evidence="8">
    <location>
        <begin position="836"/>
        <end position="869"/>
    </location>
</feature>
<dbReference type="Proteomes" id="UP000738376">
    <property type="component" value="Unassembled WGS sequence"/>
</dbReference>
<comment type="caution">
    <text evidence="10">The sequence shown here is derived from an EMBL/GenBank/DDBJ whole genome shotgun (WGS) entry which is preliminary data.</text>
</comment>
<evidence type="ECO:0000259" key="9">
    <source>
        <dbReference type="Pfam" id="PF13844"/>
    </source>
</evidence>
<evidence type="ECO:0000256" key="7">
    <source>
        <dbReference type="ARBA" id="ARBA00022803"/>
    </source>
</evidence>